<gene>
    <name evidence="1" type="ORF">MM415B02339_0016</name>
</gene>
<organism evidence="1">
    <name type="scientific">viral metagenome</name>
    <dbReference type="NCBI Taxonomy" id="1070528"/>
    <lineage>
        <taxon>unclassified sequences</taxon>
        <taxon>metagenomes</taxon>
        <taxon>organismal metagenomes</taxon>
    </lineage>
</organism>
<proteinExistence type="predicted"/>
<dbReference type="AlphaFoldDB" id="A0A6M3KTW2"/>
<dbReference type="Pfam" id="PF13479">
    <property type="entry name" value="AAA_24"/>
    <property type="match status" value="1"/>
</dbReference>
<dbReference type="EMBL" id="MT142538">
    <property type="protein sequence ID" value="QJA84874.1"/>
    <property type="molecule type" value="Genomic_DNA"/>
</dbReference>
<sequence>MVLQWGGEEIFFQTLVVDSLTDVQEKVVKSYENDDFDITQQSWGRVHRMVSGVLDMLRALPVNLIMTCLCSSELYSDGLRRSPLLYGKRFPAQVGKWFSAVGFVTTAEDNGELAHGVVWRPRKDIVAKPAPGFPAGSRFDLTEKGSGTLGSLLCRSFPNMGVAATEHDHATKAAGPIKE</sequence>
<accession>A0A6M3KTW2</accession>
<evidence type="ECO:0000313" key="1">
    <source>
        <dbReference type="EMBL" id="QJA84874.1"/>
    </source>
</evidence>
<name>A0A6M3KTW2_9ZZZZ</name>
<protein>
    <submittedName>
        <fullName evidence="1">Putative ATPase domain containing protein</fullName>
    </submittedName>
</protein>
<reference evidence="1" key="1">
    <citation type="submission" date="2020-03" db="EMBL/GenBank/DDBJ databases">
        <title>The deep terrestrial virosphere.</title>
        <authorList>
            <person name="Holmfeldt K."/>
            <person name="Nilsson E."/>
            <person name="Simone D."/>
            <person name="Lopez-Fernandez M."/>
            <person name="Wu X."/>
            <person name="de Brujin I."/>
            <person name="Lundin D."/>
            <person name="Andersson A."/>
            <person name="Bertilsson S."/>
            <person name="Dopson M."/>
        </authorList>
    </citation>
    <scope>NUCLEOTIDE SEQUENCE</scope>
    <source>
        <strain evidence="1">MM415B02339</strain>
    </source>
</reference>